<dbReference type="PROSITE" id="PS51758">
    <property type="entry name" value="LETM1_RBD"/>
    <property type="match status" value="1"/>
</dbReference>
<keyword evidence="3" id="KW-0999">Mitochondrion inner membrane</keyword>
<organism evidence="11 12">
    <name type="scientific">Penicillium italicum</name>
    <name type="common">Blue mold</name>
    <dbReference type="NCBI Taxonomy" id="40296"/>
    <lineage>
        <taxon>Eukaryota</taxon>
        <taxon>Fungi</taxon>
        <taxon>Dikarya</taxon>
        <taxon>Ascomycota</taxon>
        <taxon>Pezizomycotina</taxon>
        <taxon>Eurotiomycetes</taxon>
        <taxon>Eurotiomycetidae</taxon>
        <taxon>Eurotiales</taxon>
        <taxon>Aspergillaceae</taxon>
        <taxon>Penicillium</taxon>
    </lineage>
</organism>
<protein>
    <recommendedName>
        <fullName evidence="10">Letm1 RBD domain-containing protein</fullName>
    </recommendedName>
</protein>
<keyword evidence="12" id="KW-1185">Reference proteome</keyword>
<accession>A0A0A2KES8</accession>
<evidence type="ECO:0000256" key="4">
    <source>
        <dbReference type="ARBA" id="ARBA00022989"/>
    </source>
</evidence>
<dbReference type="OrthoDB" id="73691at2759"/>
<evidence type="ECO:0000256" key="6">
    <source>
        <dbReference type="ARBA" id="ARBA00023136"/>
    </source>
</evidence>
<evidence type="ECO:0000256" key="2">
    <source>
        <dbReference type="ARBA" id="ARBA00022692"/>
    </source>
</evidence>
<dbReference type="PANTHER" id="PTHR14009:SF6">
    <property type="entry name" value="LETM1 RBD DOMAIN-CONTAINING PROTEIN"/>
    <property type="match status" value="1"/>
</dbReference>
<keyword evidence="4 9" id="KW-1133">Transmembrane helix</keyword>
<keyword evidence="2 9" id="KW-0812">Transmembrane</keyword>
<dbReference type="EMBL" id="JQGA01001498">
    <property type="protein sequence ID" value="KGO65448.1"/>
    <property type="molecule type" value="Genomic_DNA"/>
</dbReference>
<feature type="domain" description="Letm1 RBD" evidence="10">
    <location>
        <begin position="195"/>
        <end position="380"/>
    </location>
</feature>
<evidence type="ECO:0000313" key="11">
    <source>
        <dbReference type="EMBL" id="KGO65448.1"/>
    </source>
</evidence>
<dbReference type="GO" id="GO:0030003">
    <property type="term" value="P:intracellular monoatomic cation homeostasis"/>
    <property type="evidence" value="ECO:0007669"/>
    <property type="project" value="TreeGrafter"/>
</dbReference>
<dbReference type="InterPro" id="IPR044202">
    <property type="entry name" value="LETM1/MDM38-like"/>
</dbReference>
<dbReference type="InterPro" id="IPR033122">
    <property type="entry name" value="LETM1-like_RBD"/>
</dbReference>
<proteinExistence type="predicted"/>
<comment type="subcellular location">
    <subcellularLocation>
        <location evidence="1">Mitochondrion inner membrane</location>
        <topology evidence="1">Single-pass membrane protein</topology>
    </subcellularLocation>
</comment>
<feature type="region of interest" description="Disordered" evidence="8">
    <location>
        <begin position="43"/>
        <end position="65"/>
    </location>
</feature>
<dbReference type="PANTHER" id="PTHR14009">
    <property type="entry name" value="LEUCINE ZIPPER-EF-HAND CONTAINING TRANSMEMBRANE PROTEIN"/>
    <property type="match status" value="1"/>
</dbReference>
<dbReference type="GO" id="GO:0005743">
    <property type="term" value="C:mitochondrial inner membrane"/>
    <property type="evidence" value="ECO:0007669"/>
    <property type="project" value="UniProtKB-SubCell"/>
</dbReference>
<dbReference type="PhylomeDB" id="A0A0A2KES8"/>
<feature type="transmembrane region" description="Helical" evidence="9">
    <location>
        <begin position="182"/>
        <end position="206"/>
    </location>
</feature>
<gene>
    <name evidence="11" type="ORF">PITC_079270</name>
</gene>
<comment type="caution">
    <text evidence="11">The sequence shown here is derived from an EMBL/GenBank/DDBJ whole genome shotgun (WGS) entry which is preliminary data.</text>
</comment>
<evidence type="ECO:0000256" key="3">
    <source>
        <dbReference type="ARBA" id="ARBA00022792"/>
    </source>
</evidence>
<dbReference type="Proteomes" id="UP000030104">
    <property type="component" value="Unassembled WGS sequence"/>
</dbReference>
<evidence type="ECO:0000256" key="5">
    <source>
        <dbReference type="ARBA" id="ARBA00023128"/>
    </source>
</evidence>
<dbReference type="OMA" id="HYVPKTF"/>
<evidence type="ECO:0000259" key="10">
    <source>
        <dbReference type="PROSITE" id="PS51758"/>
    </source>
</evidence>
<evidence type="ECO:0000256" key="9">
    <source>
        <dbReference type="SAM" id="Phobius"/>
    </source>
</evidence>
<dbReference type="HOGENOM" id="CLU_048915_1_0_1"/>
<evidence type="ECO:0000256" key="1">
    <source>
        <dbReference type="ARBA" id="ARBA00004434"/>
    </source>
</evidence>
<name>A0A0A2KES8_PENIT</name>
<evidence type="ECO:0000256" key="8">
    <source>
        <dbReference type="SAM" id="MobiDB-lite"/>
    </source>
</evidence>
<evidence type="ECO:0000313" key="12">
    <source>
        <dbReference type="Proteomes" id="UP000030104"/>
    </source>
</evidence>
<reference evidence="11 12" key="1">
    <citation type="journal article" date="2015" name="Mol. Plant Microbe Interact.">
        <title>Genome, transcriptome, and functional analyses of Penicillium expansum provide new insights into secondary metabolism and pathogenicity.</title>
        <authorList>
            <person name="Ballester A.R."/>
            <person name="Marcet-Houben M."/>
            <person name="Levin E."/>
            <person name="Sela N."/>
            <person name="Selma-Lazaro C."/>
            <person name="Carmona L."/>
            <person name="Wisniewski M."/>
            <person name="Droby S."/>
            <person name="Gonzalez-Candelas L."/>
            <person name="Gabaldon T."/>
        </authorList>
    </citation>
    <scope>NUCLEOTIDE SEQUENCE [LARGE SCALE GENOMIC DNA]</scope>
    <source>
        <strain evidence="11 12">PHI-1</strain>
    </source>
</reference>
<keyword evidence="6 9" id="KW-0472">Membrane</keyword>
<sequence>MASITRGQRALHAQFQPWNHSRFHSHLQSIFLPICARSQLFSTSAPKQSRRPSPSPPTTTTVSVPSKTEINAPISTHPAPLTTPSPLSPSAGVADKLKRYVEFGRAYVTFYKTGLKNVYHNYRASLPLRRKLGLPAYIPISPPRTSTHKSNNRNASITQGSKLGRAQFQLVRRSARDVRRMIPFTLILIVCGEFTPLIVPIFGSAITPATCRVPSQVEKERVGATARKLAALDVFVTENKDRSVHVLKAGGAEQLALLANCFADPIWVAGAGSANVLRACAVFGLVKRHDKTAGESLAGLIYRPRLARYAEYLAIDDGMIRIGGGVRAMSATEVRIAVEERGGVDVSSGTQDRKRVEELERRWLEQWLAVRGNSPKSKKP</sequence>
<dbReference type="AlphaFoldDB" id="A0A0A2KES8"/>
<dbReference type="GO" id="GO:0043022">
    <property type="term" value="F:ribosome binding"/>
    <property type="evidence" value="ECO:0007669"/>
    <property type="project" value="InterPro"/>
</dbReference>
<keyword evidence="5 7" id="KW-0496">Mitochondrion</keyword>
<evidence type="ECO:0000256" key="7">
    <source>
        <dbReference type="PROSITE-ProRule" id="PRU01094"/>
    </source>
</evidence>